<protein>
    <submittedName>
        <fullName evidence="1">Uncharacterized protein</fullName>
    </submittedName>
</protein>
<gene>
    <name evidence="1" type="ORF">QNI19_37155</name>
</gene>
<evidence type="ECO:0000313" key="1">
    <source>
        <dbReference type="EMBL" id="MDJ1498623.1"/>
    </source>
</evidence>
<proteinExistence type="predicted"/>
<comment type="caution">
    <text evidence="1">The sequence shown here is derived from an EMBL/GenBank/DDBJ whole genome shotgun (WGS) entry which is preliminary data.</text>
</comment>
<dbReference type="RefSeq" id="WP_314005182.1">
    <property type="nucleotide sequence ID" value="NZ_JASJOR010000002.1"/>
</dbReference>
<keyword evidence="2" id="KW-1185">Reference proteome</keyword>
<evidence type="ECO:0000313" key="2">
    <source>
        <dbReference type="Proteomes" id="UP001228581"/>
    </source>
</evidence>
<accession>A0ABT7CY10</accession>
<organism evidence="1 2">
    <name type="scientific">Xanthocytophaga flava</name>
    <dbReference type="NCBI Taxonomy" id="3048013"/>
    <lineage>
        <taxon>Bacteria</taxon>
        <taxon>Pseudomonadati</taxon>
        <taxon>Bacteroidota</taxon>
        <taxon>Cytophagia</taxon>
        <taxon>Cytophagales</taxon>
        <taxon>Rhodocytophagaceae</taxon>
        <taxon>Xanthocytophaga</taxon>
    </lineage>
</organism>
<name>A0ABT7CY10_9BACT</name>
<reference evidence="1 2" key="1">
    <citation type="submission" date="2023-05" db="EMBL/GenBank/DDBJ databases">
        <authorList>
            <person name="Zhang X."/>
        </authorList>
    </citation>
    <scope>NUCLEOTIDE SEQUENCE [LARGE SCALE GENOMIC DNA]</scope>
    <source>
        <strain evidence="1 2">DM2B3-1</strain>
    </source>
</reference>
<dbReference type="Proteomes" id="UP001228581">
    <property type="component" value="Unassembled WGS sequence"/>
</dbReference>
<sequence>MPYQISCYQKNTLLTYNQAPIQIPDIFLPAGSIWIQHSDF</sequence>
<dbReference type="EMBL" id="JASJOT010000052">
    <property type="protein sequence ID" value="MDJ1498623.1"/>
    <property type="molecule type" value="Genomic_DNA"/>
</dbReference>